<organism evidence="2 3">
    <name type="scientific">Enterococcus quebecensis</name>
    <dbReference type="NCBI Taxonomy" id="903983"/>
    <lineage>
        <taxon>Bacteria</taxon>
        <taxon>Bacillati</taxon>
        <taxon>Bacillota</taxon>
        <taxon>Bacilli</taxon>
        <taxon>Lactobacillales</taxon>
        <taxon>Enterococcaceae</taxon>
        <taxon>Enterococcus</taxon>
    </lineage>
</organism>
<gene>
    <name evidence="2" type="ORF">BCR23_05115</name>
</gene>
<dbReference type="AlphaFoldDB" id="A0A1E5GVG1"/>
<dbReference type="RefSeq" id="WP_069634724.1">
    <property type="nucleotide sequence ID" value="NZ_JXKZ01000007.1"/>
</dbReference>
<dbReference type="Proteomes" id="UP000094764">
    <property type="component" value="Unassembled WGS sequence"/>
</dbReference>
<evidence type="ECO:0000313" key="2">
    <source>
        <dbReference type="EMBL" id="OEG16270.1"/>
    </source>
</evidence>
<dbReference type="EMBL" id="MIKB01000013">
    <property type="protein sequence ID" value="OEG16270.1"/>
    <property type="molecule type" value="Genomic_DNA"/>
</dbReference>
<protein>
    <submittedName>
        <fullName evidence="2">Uncharacterized protein</fullName>
    </submittedName>
</protein>
<proteinExistence type="predicted"/>
<feature type="chain" id="PRO_5009177851" evidence="1">
    <location>
        <begin position="26"/>
        <end position="169"/>
    </location>
</feature>
<dbReference type="OrthoDB" id="2193460at2"/>
<keyword evidence="1" id="KW-0732">Signal</keyword>
<evidence type="ECO:0000313" key="3">
    <source>
        <dbReference type="Proteomes" id="UP000094764"/>
    </source>
</evidence>
<keyword evidence="3" id="KW-1185">Reference proteome</keyword>
<feature type="signal peptide" evidence="1">
    <location>
        <begin position="1"/>
        <end position="25"/>
    </location>
</feature>
<sequence>MKKTLLVASCLVTVGLFAMPEGVSANEVDSPSISLSPQVRALADIREVTLKPGEYMEYNVGGFSSVALGSKFTVKFKIDSNEPETVVVDRFGNYQNQHRYSSYFEYGTHGTINFNNLEDNLPSYNLLGKERIRVMNASATTLNFTIGLSSGIHQKSQECVDYSNIDFNL</sequence>
<reference evidence="3" key="1">
    <citation type="submission" date="2016-09" db="EMBL/GenBank/DDBJ databases">
        <authorList>
            <person name="Gulvik C.A."/>
        </authorList>
    </citation>
    <scope>NUCLEOTIDE SEQUENCE [LARGE SCALE GENOMIC DNA]</scope>
    <source>
        <strain evidence="3">LMG 26306</strain>
    </source>
</reference>
<accession>A0A1E5GVG1</accession>
<name>A0A1E5GVG1_9ENTE</name>
<comment type="caution">
    <text evidence="2">The sequence shown here is derived from an EMBL/GenBank/DDBJ whole genome shotgun (WGS) entry which is preliminary data.</text>
</comment>
<evidence type="ECO:0000256" key="1">
    <source>
        <dbReference type="SAM" id="SignalP"/>
    </source>
</evidence>